<comment type="similarity">
    <text evidence="1">Belongs to the HscB family.</text>
</comment>
<accession>A0A090KX24</accession>
<protein>
    <submittedName>
        <fullName evidence="4 6">Iron-sulfur cluster co-chaperone protein HscB, mitochondrial</fullName>
    </submittedName>
</protein>
<dbReference type="Gene3D" id="1.20.1280.20">
    <property type="entry name" value="HscB, C-terminal domain"/>
    <property type="match status" value="1"/>
</dbReference>
<dbReference type="GO" id="GO:0005739">
    <property type="term" value="C:mitochondrion"/>
    <property type="evidence" value="ECO:0007669"/>
    <property type="project" value="TreeGrafter"/>
</dbReference>
<dbReference type="NCBIfam" id="TIGR00714">
    <property type="entry name" value="hscB"/>
    <property type="match status" value="1"/>
</dbReference>
<dbReference type="PANTHER" id="PTHR14021">
    <property type="entry name" value="IRON-SULFUR CLUSTER CO-CHAPERONE PROTEIN HSCB"/>
    <property type="match status" value="1"/>
</dbReference>
<name>A0A090KX24_STRRB</name>
<dbReference type="CTD" id="36374420"/>
<dbReference type="WormBase" id="SRAE_1000033000">
    <property type="protein sequence ID" value="SRP02945"/>
    <property type="gene ID" value="WBGene00256925"/>
</dbReference>
<dbReference type="InterPro" id="IPR004640">
    <property type="entry name" value="HscB"/>
</dbReference>
<dbReference type="GeneID" id="36374420"/>
<reference evidence="4 5" key="1">
    <citation type="submission" date="2014-09" db="EMBL/GenBank/DDBJ databases">
        <authorList>
            <person name="Martin A.A."/>
        </authorList>
    </citation>
    <scope>NUCLEOTIDE SEQUENCE</scope>
    <source>
        <strain evidence="5">ED321</strain>
        <strain evidence="4">ED321 Heterogonic</strain>
    </source>
</reference>
<dbReference type="InterPro" id="IPR036869">
    <property type="entry name" value="J_dom_sf"/>
</dbReference>
<dbReference type="Pfam" id="PF07743">
    <property type="entry name" value="HSCB_C"/>
    <property type="match status" value="1"/>
</dbReference>
<dbReference type="AlphaFoldDB" id="A0A090KX24"/>
<dbReference type="OrthoDB" id="277802at2759"/>
<evidence type="ECO:0000313" key="6">
    <source>
        <dbReference type="WBParaSite" id="SRAE_1000033000.1"/>
    </source>
</evidence>
<evidence type="ECO:0000313" key="5">
    <source>
        <dbReference type="Proteomes" id="UP000035682"/>
    </source>
</evidence>
<gene>
    <name evidence="4 6 7" type="ORF">SRAE_1000033000</name>
</gene>
<dbReference type="InterPro" id="IPR001623">
    <property type="entry name" value="DnaJ_domain"/>
</dbReference>
<dbReference type="Gene3D" id="1.10.287.110">
    <property type="entry name" value="DnaJ domain"/>
    <property type="match status" value="1"/>
</dbReference>
<dbReference type="GO" id="GO:0051087">
    <property type="term" value="F:protein-folding chaperone binding"/>
    <property type="evidence" value="ECO:0007669"/>
    <property type="project" value="InterPro"/>
</dbReference>
<evidence type="ECO:0000259" key="3">
    <source>
        <dbReference type="PROSITE" id="PS50076"/>
    </source>
</evidence>
<dbReference type="InterPro" id="IPR009073">
    <property type="entry name" value="HscB_oligo_C"/>
</dbReference>
<dbReference type="PROSITE" id="PS50076">
    <property type="entry name" value="DNAJ_2"/>
    <property type="match status" value="1"/>
</dbReference>
<evidence type="ECO:0000313" key="7">
    <source>
        <dbReference type="WormBase" id="SRAE_1000033000"/>
    </source>
</evidence>
<dbReference type="PANTHER" id="PTHR14021:SF15">
    <property type="entry name" value="IRON-SULFUR CLUSTER CO-CHAPERONE PROTEIN HSCB"/>
    <property type="match status" value="1"/>
</dbReference>
<sequence length="207" mass="24435">MFRSTNSKCSRIIFSRYKKCWKCHSETEDTTFCNSCDIIQKPNENLCPFQRLKMKKSFNVNEKELKTNLMQLQSKVHPDKFGYKSDEEKVLSDKHSALLNDAYKTISNPILRAEYLLNDFKSKEYDSMSNNELLMEMMSLNEDISEIVDDEKLHNKKDQMEAEEKKIIEEIDKAFQNSDIPEAKKLITRLKFVTSAKNHILKRLKLY</sequence>
<evidence type="ECO:0000256" key="1">
    <source>
        <dbReference type="ARBA" id="ARBA00010476"/>
    </source>
</evidence>
<keyword evidence="2" id="KW-0143">Chaperone</keyword>
<dbReference type="GO" id="GO:0051259">
    <property type="term" value="P:protein complex oligomerization"/>
    <property type="evidence" value="ECO:0007669"/>
    <property type="project" value="InterPro"/>
</dbReference>
<feature type="domain" description="J" evidence="3">
    <location>
        <begin position="47"/>
        <end position="129"/>
    </location>
</feature>
<dbReference type="SUPFAM" id="SSF46565">
    <property type="entry name" value="Chaperone J-domain"/>
    <property type="match status" value="1"/>
</dbReference>
<organism evidence="4">
    <name type="scientific">Strongyloides ratti</name>
    <name type="common">Parasitic roundworm</name>
    <dbReference type="NCBI Taxonomy" id="34506"/>
    <lineage>
        <taxon>Eukaryota</taxon>
        <taxon>Metazoa</taxon>
        <taxon>Ecdysozoa</taxon>
        <taxon>Nematoda</taxon>
        <taxon>Chromadorea</taxon>
        <taxon>Rhabditida</taxon>
        <taxon>Tylenchina</taxon>
        <taxon>Panagrolaimomorpha</taxon>
        <taxon>Strongyloidoidea</taxon>
        <taxon>Strongyloididae</taxon>
        <taxon>Strongyloides</taxon>
    </lineage>
</organism>
<proteinExistence type="inferred from homology"/>
<dbReference type="EMBL" id="LN609528">
    <property type="protein sequence ID" value="CEF62055.1"/>
    <property type="molecule type" value="Genomic_DNA"/>
</dbReference>
<dbReference type="OMA" id="LMFIERF"/>
<evidence type="ECO:0000313" key="4">
    <source>
        <dbReference type="EMBL" id="CEF62055.1"/>
    </source>
</evidence>
<dbReference type="SUPFAM" id="SSF47144">
    <property type="entry name" value="HSC20 (HSCB), C-terminal oligomerisation domain"/>
    <property type="match status" value="1"/>
</dbReference>
<dbReference type="GO" id="GO:0001671">
    <property type="term" value="F:ATPase activator activity"/>
    <property type="evidence" value="ECO:0007669"/>
    <property type="project" value="InterPro"/>
</dbReference>
<dbReference type="GO" id="GO:0044571">
    <property type="term" value="P:[2Fe-2S] cluster assembly"/>
    <property type="evidence" value="ECO:0007669"/>
    <property type="project" value="InterPro"/>
</dbReference>
<dbReference type="InterPro" id="IPR036386">
    <property type="entry name" value="HscB_C_sf"/>
</dbReference>
<reference evidence="6" key="2">
    <citation type="submission" date="2020-12" db="UniProtKB">
        <authorList>
            <consortium name="WormBaseParasite"/>
        </authorList>
    </citation>
    <scope>IDENTIFICATION</scope>
</reference>
<evidence type="ECO:0000256" key="2">
    <source>
        <dbReference type="ARBA" id="ARBA00023186"/>
    </source>
</evidence>
<dbReference type="RefSeq" id="XP_024501257.1">
    <property type="nucleotide sequence ID" value="XM_024647150.1"/>
</dbReference>
<dbReference type="STRING" id="34506.A0A090KX24"/>
<dbReference type="WBParaSite" id="SRAE_1000033000.1">
    <property type="protein sequence ID" value="SRAE_1000033000.1"/>
    <property type="gene ID" value="WBGene00256925"/>
</dbReference>
<dbReference type="Proteomes" id="UP000035682">
    <property type="component" value="Unplaced"/>
</dbReference>
<keyword evidence="5" id="KW-1185">Reference proteome</keyword>